<accession>A0A166G4J6</accession>
<evidence type="ECO:0000256" key="2">
    <source>
        <dbReference type="ARBA" id="ARBA00023669"/>
    </source>
</evidence>
<dbReference type="InterPro" id="IPR036677">
    <property type="entry name" value="EutN_CcmL_sf"/>
</dbReference>
<dbReference type="PANTHER" id="PTHR36539">
    <property type="entry name" value="ETHANOLAMINE UTILIZATION PROTEIN EUTN"/>
    <property type="match status" value="1"/>
</dbReference>
<name>A0A166G4J6_SECCO</name>
<evidence type="ECO:0000313" key="4">
    <source>
        <dbReference type="EMBL" id="KZL37025.1"/>
    </source>
</evidence>
<dbReference type="GO" id="GO:0031470">
    <property type="term" value="C:carboxysome"/>
    <property type="evidence" value="ECO:0007669"/>
    <property type="project" value="UniProtKB-SubCell"/>
</dbReference>
<protein>
    <submittedName>
        <fullName evidence="4">Ethanolamine utilization protein EutN</fullName>
    </submittedName>
</protein>
<dbReference type="Pfam" id="PF03319">
    <property type="entry name" value="EutN_CcmL"/>
    <property type="match status" value="1"/>
</dbReference>
<dbReference type="AlphaFoldDB" id="A0A166G4J6"/>
<comment type="caution">
    <text evidence="4">The sequence shown here is derived from an EMBL/GenBank/DDBJ whole genome shotgun (WGS) entry which is preliminary data.</text>
</comment>
<dbReference type="InterPro" id="IPR004992">
    <property type="entry name" value="EutN_CcmL"/>
</dbReference>
<dbReference type="OrthoDB" id="196195at2"/>
<evidence type="ECO:0000256" key="3">
    <source>
        <dbReference type="ARBA" id="ARBA00024446"/>
    </source>
</evidence>
<dbReference type="Proteomes" id="UP000076480">
    <property type="component" value="Unassembled WGS sequence"/>
</dbReference>
<evidence type="ECO:0000313" key="5">
    <source>
        <dbReference type="Proteomes" id="UP000076480"/>
    </source>
</evidence>
<gene>
    <name evidence="4" type="ORF">TY91_13310</name>
</gene>
<dbReference type="CDD" id="cd01614">
    <property type="entry name" value="EutN_CcmL"/>
    <property type="match status" value="1"/>
</dbReference>
<comment type="subcellular location">
    <subcellularLocation>
        <location evidence="1">Carboxysome</location>
    </subcellularLocation>
</comment>
<proteinExistence type="predicted"/>
<dbReference type="PROSITE" id="PS51932">
    <property type="entry name" value="BMV"/>
    <property type="match status" value="1"/>
</dbReference>
<dbReference type="Gene3D" id="2.40.50.220">
    <property type="entry name" value="EutN/Ccml"/>
    <property type="match status" value="1"/>
</dbReference>
<keyword evidence="3" id="KW-1283">Bacterial microcompartment</keyword>
<dbReference type="PANTHER" id="PTHR36539:SF1">
    <property type="entry name" value="BACTERIAL MICROCOMPARTMENT SHELL VERTEX PROTEIN EUTN"/>
    <property type="match status" value="1"/>
</dbReference>
<dbReference type="PATRIC" id="fig|33960.6.peg.3383"/>
<organism evidence="4 5">
    <name type="scientific">Secundilactobacillus collinoides</name>
    <name type="common">Lactobacillus collinoides</name>
    <dbReference type="NCBI Taxonomy" id="33960"/>
    <lineage>
        <taxon>Bacteria</taxon>
        <taxon>Bacillati</taxon>
        <taxon>Bacillota</taxon>
        <taxon>Bacilli</taxon>
        <taxon>Lactobacillales</taxon>
        <taxon>Lactobacillaceae</taxon>
        <taxon>Secundilactobacillus</taxon>
    </lineage>
</organism>
<keyword evidence="2" id="KW-1282">Carboxysome</keyword>
<dbReference type="EMBL" id="JYDC01000085">
    <property type="protein sequence ID" value="KZL37025.1"/>
    <property type="molecule type" value="Genomic_DNA"/>
</dbReference>
<reference evidence="4 5" key="1">
    <citation type="submission" date="2015-02" db="EMBL/GenBank/DDBJ databases">
        <title>Draft genome sequence of Lactobacillus collinoides CUPV2371 isolated from a natural cider, the first genome sequence of a strain of this species.</title>
        <authorList>
            <person name="Puertas A.I."/>
            <person name="Spano G."/>
            <person name="Capozzi V."/>
            <person name="Lamontanara A."/>
            <person name="Orru L."/>
            <person name="Duenas M.T."/>
        </authorList>
    </citation>
    <scope>NUCLEOTIDE SEQUENCE [LARGE SCALE GENOMIC DNA]</scope>
    <source>
        <strain evidence="4 5">237</strain>
    </source>
</reference>
<sequence length="89" mass="9523">MYMAKVVGSVVSTQKDRSLVGRKLMIVQPVNSDGQSVRHEEVAADSVGAGIGEYVLLVRGAGARRATSEDISKDVNDCSIVGIIDRFDK</sequence>
<evidence type="ECO:0000256" key="1">
    <source>
        <dbReference type="ARBA" id="ARBA00023587"/>
    </source>
</evidence>
<keyword evidence="5" id="KW-1185">Reference proteome</keyword>
<dbReference type="SUPFAM" id="SSF159133">
    <property type="entry name" value="EutN/CcmL-like"/>
    <property type="match status" value="1"/>
</dbReference>